<dbReference type="AntiFam" id="ANF00010">
    <property type="entry name" value="tRNA translation"/>
</dbReference>
<name>A0A2X0QU24_BROTH</name>
<accession>A0A2X0QU24</accession>
<sequence length="47" mass="5040">MKVLIEQLIHSKLTSTIYIIAGWSSLVARRAHNPKVVGSNPAPAIAS</sequence>
<protein>
    <submittedName>
        <fullName evidence="1">Uncharacterized protein</fullName>
    </submittedName>
</protein>
<gene>
    <name evidence="1" type="ORF">BTBSAS_420001</name>
</gene>
<dbReference type="EMBL" id="OUNC01000037">
    <property type="protein sequence ID" value="SPP29352.1"/>
    <property type="molecule type" value="Genomic_DNA"/>
</dbReference>
<evidence type="ECO:0000313" key="2">
    <source>
        <dbReference type="Proteomes" id="UP000270190"/>
    </source>
</evidence>
<dbReference type="Proteomes" id="UP000270190">
    <property type="component" value="Unassembled WGS sequence"/>
</dbReference>
<evidence type="ECO:0000313" key="1">
    <source>
        <dbReference type="EMBL" id="SPP29352.1"/>
    </source>
</evidence>
<organism evidence="1 2">
    <name type="scientific">Brochothrix thermosphacta</name>
    <name type="common">Microbacterium thermosphactum</name>
    <dbReference type="NCBI Taxonomy" id="2756"/>
    <lineage>
        <taxon>Bacteria</taxon>
        <taxon>Bacillati</taxon>
        <taxon>Bacillota</taxon>
        <taxon>Bacilli</taxon>
        <taxon>Bacillales</taxon>
        <taxon>Listeriaceae</taxon>
        <taxon>Brochothrix</taxon>
    </lineage>
</organism>
<proteinExistence type="predicted"/>
<dbReference type="AlphaFoldDB" id="A0A2X0QU24"/>
<reference evidence="2" key="1">
    <citation type="submission" date="2018-04" db="EMBL/GenBank/DDBJ databases">
        <authorList>
            <person name="Illikoud N."/>
        </authorList>
    </citation>
    <scope>NUCLEOTIDE SEQUENCE [LARGE SCALE GENOMIC DNA]</scope>
</reference>